<evidence type="ECO:0000259" key="2">
    <source>
        <dbReference type="PROSITE" id="PS50110"/>
    </source>
</evidence>
<evidence type="ECO:0000256" key="1">
    <source>
        <dbReference type="PROSITE-ProRule" id="PRU00169"/>
    </source>
</evidence>
<keyword evidence="1" id="KW-0597">Phosphoprotein</keyword>
<dbReference type="EMBL" id="SLZY01000021">
    <property type="protein sequence ID" value="TCS69215.1"/>
    <property type="molecule type" value="Genomic_DNA"/>
</dbReference>
<dbReference type="SUPFAM" id="SSF52172">
    <property type="entry name" value="CheY-like"/>
    <property type="match status" value="1"/>
</dbReference>
<dbReference type="RefSeq" id="WP_126460558.1">
    <property type="nucleotide sequence ID" value="NZ_AP018721.1"/>
</dbReference>
<comment type="caution">
    <text evidence="3">The sequence shown here is derived from an EMBL/GenBank/DDBJ whole genome shotgun (WGS) entry which is preliminary data.</text>
</comment>
<name>A0A4R3JQJ7_9PROT</name>
<gene>
    <name evidence="3" type="ORF">EDC61_1217</name>
</gene>
<dbReference type="PROSITE" id="PS50110">
    <property type="entry name" value="RESPONSE_REGULATORY"/>
    <property type="match status" value="1"/>
</dbReference>
<reference evidence="3 4" key="1">
    <citation type="submission" date="2019-03" db="EMBL/GenBank/DDBJ databases">
        <title>Genomic Encyclopedia of Type Strains, Phase IV (KMG-IV): sequencing the most valuable type-strain genomes for metagenomic binning, comparative biology and taxonomic classification.</title>
        <authorList>
            <person name="Goeker M."/>
        </authorList>
    </citation>
    <scope>NUCLEOTIDE SEQUENCE [LARGE SCALE GENOMIC DNA]</scope>
    <source>
        <strain evidence="3 4">DSM 103923</strain>
    </source>
</reference>
<dbReference type="InterPro" id="IPR011006">
    <property type="entry name" value="CheY-like_superfamily"/>
</dbReference>
<dbReference type="GO" id="GO:0000160">
    <property type="term" value="P:phosphorelay signal transduction system"/>
    <property type="evidence" value="ECO:0007669"/>
    <property type="project" value="InterPro"/>
</dbReference>
<dbReference type="SMART" id="SM00448">
    <property type="entry name" value="REC"/>
    <property type="match status" value="1"/>
</dbReference>
<dbReference type="OrthoDB" id="281471at2"/>
<evidence type="ECO:0000313" key="3">
    <source>
        <dbReference type="EMBL" id="TCS69215.1"/>
    </source>
</evidence>
<dbReference type="PANTHER" id="PTHR43228">
    <property type="entry name" value="TWO-COMPONENT RESPONSE REGULATOR"/>
    <property type="match status" value="1"/>
</dbReference>
<evidence type="ECO:0000313" key="4">
    <source>
        <dbReference type="Proteomes" id="UP000295135"/>
    </source>
</evidence>
<dbReference type="InterPro" id="IPR001789">
    <property type="entry name" value="Sig_transdc_resp-reg_receiver"/>
</dbReference>
<dbReference type="Pfam" id="PF00072">
    <property type="entry name" value="Response_reg"/>
    <property type="match status" value="1"/>
</dbReference>
<dbReference type="Proteomes" id="UP000295135">
    <property type="component" value="Unassembled WGS sequence"/>
</dbReference>
<dbReference type="AlphaFoldDB" id="A0A4R3JQJ7"/>
<accession>A0A4R3JQJ7</accession>
<feature type="modified residue" description="4-aspartylphosphate" evidence="1">
    <location>
        <position position="58"/>
    </location>
</feature>
<proteinExistence type="predicted"/>
<organism evidence="3 4">
    <name type="scientific">Sulfuritortus calidifontis</name>
    <dbReference type="NCBI Taxonomy" id="1914471"/>
    <lineage>
        <taxon>Bacteria</taxon>
        <taxon>Pseudomonadati</taxon>
        <taxon>Pseudomonadota</taxon>
        <taxon>Betaproteobacteria</taxon>
        <taxon>Nitrosomonadales</taxon>
        <taxon>Thiobacillaceae</taxon>
        <taxon>Sulfuritortus</taxon>
    </lineage>
</organism>
<protein>
    <submittedName>
        <fullName evidence="3">Two-component system chemotaxis response regulator CheY</fullName>
    </submittedName>
</protein>
<keyword evidence="4" id="KW-1185">Reference proteome</keyword>
<feature type="domain" description="Response regulatory" evidence="2">
    <location>
        <begin position="8"/>
        <end position="123"/>
    </location>
</feature>
<sequence>MDKKPHGKVLIVDDDTMIRSLLKVILRSEGWDLAGEAMDGEHAIAMCKGLDPDIVCLDVMMPGMSGVDTLKALRKECPEVRVVMITSDSSTATVREAVSFGAMGYIIKPFNAKRVADALHQAMKATPEGGIG</sequence>
<dbReference type="InterPro" id="IPR052048">
    <property type="entry name" value="ST_Response_Regulator"/>
</dbReference>
<dbReference type="Gene3D" id="3.40.50.2300">
    <property type="match status" value="1"/>
</dbReference>
<dbReference type="PANTHER" id="PTHR43228:SF1">
    <property type="entry name" value="TWO-COMPONENT RESPONSE REGULATOR ARR22"/>
    <property type="match status" value="1"/>
</dbReference>